<evidence type="ECO:0000313" key="2">
    <source>
        <dbReference type="EMBL" id="GAA1740327.1"/>
    </source>
</evidence>
<dbReference type="Gene3D" id="1.10.510.10">
    <property type="entry name" value="Transferase(Phosphotransferase) domain 1"/>
    <property type="match status" value="1"/>
</dbReference>
<feature type="region of interest" description="Disordered" evidence="1">
    <location>
        <begin position="296"/>
        <end position="334"/>
    </location>
</feature>
<comment type="caution">
    <text evidence="2">The sequence shown here is derived from an EMBL/GenBank/DDBJ whole genome shotgun (WGS) entry which is preliminary data.</text>
</comment>
<dbReference type="PROSITE" id="PS00109">
    <property type="entry name" value="PROTEIN_KINASE_TYR"/>
    <property type="match status" value="1"/>
</dbReference>
<sequence>MAAAPASEGPQLIVAEGQLGTRTRLAAGANGIVWKLDQYRLPGDPRPLVFKQFQGAALATTLPGLQTVVNKRLQLPPDRREVLDQLAAWPLCAVVGSGNAPVGVLMHLIDDSFFTDFVLPSGSAGRGPREAQHLIFAAEAARRTGVDVPADRDLHSRLLICAHLAYAMMIIHDAGLVYGDVSLRNILYRLHPMPAIMLVDCDAIRVRGSGAVVTQQNSPDWDAPEPGPQSQYSDRYKVALFILRCLTPGRGSSTNRDPAAAASVLDARGRYLMQTALTAPPPDRPTAREWSSYLRDRTGQPPLFERSPVLRPSGRQGRRPTGWTKHPNGLWVPS</sequence>
<dbReference type="InterPro" id="IPR011009">
    <property type="entry name" value="Kinase-like_dom_sf"/>
</dbReference>
<evidence type="ECO:0000256" key="1">
    <source>
        <dbReference type="SAM" id="MobiDB-lite"/>
    </source>
</evidence>
<protein>
    <recommendedName>
        <fullName evidence="4">Protein kinase domain-containing protein</fullName>
    </recommendedName>
</protein>
<accession>A0ABN2JVJ5</accession>
<dbReference type="InterPro" id="IPR008266">
    <property type="entry name" value="Tyr_kinase_AS"/>
</dbReference>
<organism evidence="2 3">
    <name type="scientific">Luedemannella helvata</name>
    <dbReference type="NCBI Taxonomy" id="349315"/>
    <lineage>
        <taxon>Bacteria</taxon>
        <taxon>Bacillati</taxon>
        <taxon>Actinomycetota</taxon>
        <taxon>Actinomycetes</taxon>
        <taxon>Micromonosporales</taxon>
        <taxon>Micromonosporaceae</taxon>
        <taxon>Luedemannella</taxon>
    </lineage>
</organism>
<name>A0ABN2JVJ5_9ACTN</name>
<reference evidence="2 3" key="1">
    <citation type="journal article" date="2019" name="Int. J. Syst. Evol. Microbiol.">
        <title>The Global Catalogue of Microorganisms (GCM) 10K type strain sequencing project: providing services to taxonomists for standard genome sequencing and annotation.</title>
        <authorList>
            <consortium name="The Broad Institute Genomics Platform"/>
            <consortium name="The Broad Institute Genome Sequencing Center for Infectious Disease"/>
            <person name="Wu L."/>
            <person name="Ma J."/>
        </authorList>
    </citation>
    <scope>NUCLEOTIDE SEQUENCE [LARGE SCALE GENOMIC DNA]</scope>
    <source>
        <strain evidence="2 3">JCM 13249</strain>
    </source>
</reference>
<keyword evidence="3" id="KW-1185">Reference proteome</keyword>
<evidence type="ECO:0008006" key="4">
    <source>
        <dbReference type="Google" id="ProtNLM"/>
    </source>
</evidence>
<proteinExistence type="predicted"/>
<evidence type="ECO:0000313" key="3">
    <source>
        <dbReference type="Proteomes" id="UP001500655"/>
    </source>
</evidence>
<dbReference type="SUPFAM" id="SSF56112">
    <property type="entry name" value="Protein kinase-like (PK-like)"/>
    <property type="match status" value="1"/>
</dbReference>
<dbReference type="EMBL" id="BAAALS010000003">
    <property type="protein sequence ID" value="GAA1740327.1"/>
    <property type="molecule type" value="Genomic_DNA"/>
</dbReference>
<gene>
    <name evidence="2" type="ORF">GCM10009681_09040</name>
</gene>
<dbReference type="Proteomes" id="UP001500655">
    <property type="component" value="Unassembled WGS sequence"/>
</dbReference>